<organism evidence="2">
    <name type="scientific">marine metagenome</name>
    <dbReference type="NCBI Taxonomy" id="408172"/>
    <lineage>
        <taxon>unclassified sequences</taxon>
        <taxon>metagenomes</taxon>
        <taxon>ecological metagenomes</taxon>
    </lineage>
</organism>
<evidence type="ECO:0008006" key="3">
    <source>
        <dbReference type="Google" id="ProtNLM"/>
    </source>
</evidence>
<keyword evidence="1" id="KW-0812">Transmembrane</keyword>
<feature type="transmembrane region" description="Helical" evidence="1">
    <location>
        <begin position="81"/>
        <end position="97"/>
    </location>
</feature>
<reference evidence="2" key="1">
    <citation type="submission" date="2018-05" db="EMBL/GenBank/DDBJ databases">
        <authorList>
            <person name="Lanie J.A."/>
            <person name="Ng W.-L."/>
            <person name="Kazmierczak K.M."/>
            <person name="Andrzejewski T.M."/>
            <person name="Davidsen T.M."/>
            <person name="Wayne K.J."/>
            <person name="Tettelin H."/>
            <person name="Glass J.I."/>
            <person name="Rusch D."/>
            <person name="Podicherti R."/>
            <person name="Tsui H.-C.T."/>
            <person name="Winkler M.E."/>
        </authorList>
    </citation>
    <scope>NUCLEOTIDE SEQUENCE</scope>
</reference>
<feature type="transmembrane region" description="Helical" evidence="1">
    <location>
        <begin position="41"/>
        <end position="60"/>
    </location>
</feature>
<gene>
    <name evidence="2" type="ORF">METZ01_LOCUS116659</name>
</gene>
<accession>A0A381XGD8</accession>
<proteinExistence type="predicted"/>
<feature type="transmembrane region" description="Helical" evidence="1">
    <location>
        <begin position="103"/>
        <end position="121"/>
    </location>
</feature>
<evidence type="ECO:0000256" key="1">
    <source>
        <dbReference type="SAM" id="Phobius"/>
    </source>
</evidence>
<feature type="transmembrane region" description="Helical" evidence="1">
    <location>
        <begin position="174"/>
        <end position="193"/>
    </location>
</feature>
<name>A0A381XGD8_9ZZZZ</name>
<sequence>FTLTKVASVISLALPPMVIAPLTFGTLIYTGSSNNGNLNSIFFIAFFFSTILSLFTVIYLKRIGKISDLDASIREQRIEPLVLGTIYHAVGFILLRLSNAAPIVQGLMFCYAFNTAIVWFITRKWKISIHAIGLAGPMMALWLHGFYFPIPMGLALVLVSMSRVILKAHTPIEVTAGVILGMGLTLIELQFLFL</sequence>
<evidence type="ECO:0000313" key="2">
    <source>
        <dbReference type="EMBL" id="SVA63805.1"/>
    </source>
</evidence>
<dbReference type="EMBL" id="UINC01015087">
    <property type="protein sequence ID" value="SVA63805.1"/>
    <property type="molecule type" value="Genomic_DNA"/>
</dbReference>
<dbReference type="AlphaFoldDB" id="A0A381XGD8"/>
<keyword evidence="1" id="KW-1133">Transmembrane helix</keyword>
<feature type="transmembrane region" description="Helical" evidence="1">
    <location>
        <begin position="7"/>
        <end position="29"/>
    </location>
</feature>
<keyword evidence="1" id="KW-0472">Membrane</keyword>
<feature type="non-terminal residue" evidence="2">
    <location>
        <position position="1"/>
    </location>
</feature>
<protein>
    <recommendedName>
        <fullName evidence="3">Phosphatidic acid phosphatase type 2/haloperoxidase domain-containing protein</fullName>
    </recommendedName>
</protein>